<dbReference type="Proteomes" id="UP000620124">
    <property type="component" value="Unassembled WGS sequence"/>
</dbReference>
<gene>
    <name evidence="2" type="ORF">MVEN_00834700</name>
</gene>
<accession>A0A8H6YBB6</accession>
<organism evidence="2 3">
    <name type="scientific">Mycena venus</name>
    <dbReference type="NCBI Taxonomy" id="2733690"/>
    <lineage>
        <taxon>Eukaryota</taxon>
        <taxon>Fungi</taxon>
        <taxon>Dikarya</taxon>
        <taxon>Basidiomycota</taxon>
        <taxon>Agaricomycotina</taxon>
        <taxon>Agaricomycetes</taxon>
        <taxon>Agaricomycetidae</taxon>
        <taxon>Agaricales</taxon>
        <taxon>Marasmiineae</taxon>
        <taxon>Mycenaceae</taxon>
        <taxon>Mycena</taxon>
    </lineage>
</organism>
<evidence type="ECO:0000313" key="3">
    <source>
        <dbReference type="Proteomes" id="UP000620124"/>
    </source>
</evidence>
<feature type="region of interest" description="Disordered" evidence="1">
    <location>
        <begin position="145"/>
        <end position="164"/>
    </location>
</feature>
<proteinExistence type="predicted"/>
<dbReference type="EMBL" id="JACAZI010000006">
    <property type="protein sequence ID" value="KAF7357885.1"/>
    <property type="molecule type" value="Genomic_DNA"/>
</dbReference>
<evidence type="ECO:0000313" key="2">
    <source>
        <dbReference type="EMBL" id="KAF7357885.1"/>
    </source>
</evidence>
<evidence type="ECO:0008006" key="4">
    <source>
        <dbReference type="Google" id="ProtNLM"/>
    </source>
</evidence>
<keyword evidence="3" id="KW-1185">Reference proteome</keyword>
<comment type="caution">
    <text evidence="2">The sequence shown here is derived from an EMBL/GenBank/DDBJ whole genome shotgun (WGS) entry which is preliminary data.</text>
</comment>
<evidence type="ECO:0000256" key="1">
    <source>
        <dbReference type="SAM" id="MobiDB-lite"/>
    </source>
</evidence>
<name>A0A8H6YBB6_9AGAR</name>
<protein>
    <recommendedName>
        <fullName evidence="4">Zn(2)-C6 fungal-type domain-containing protein</fullName>
    </recommendedName>
</protein>
<sequence>MRDATPETASENDEYILDPAPAMSLPEVEPHPDVVNRFWKRVAEVTARYHGIEKKWMGGDELREWTQTHTDPCKKCVSGKVKRQCIIDENHPSCQTCRSAKIGCDRKPLFVFDMTKNEFFPTYEQFINVFNKRTPGRLRRFRLLKNSTSHIRQPRPGPSPRQQTDNYVPVCDGSCVQDLRDEIRLLKSRARAIELFHAPNYHQIAQHFQNIGRMAHTIATKARTGITTEDIMDFVNQINREVDLAFPLTTPSPLWVETHP</sequence>
<dbReference type="OrthoDB" id="2989542at2759"/>
<reference evidence="2" key="1">
    <citation type="submission" date="2020-05" db="EMBL/GenBank/DDBJ databases">
        <title>Mycena genomes resolve the evolution of fungal bioluminescence.</title>
        <authorList>
            <person name="Tsai I.J."/>
        </authorList>
    </citation>
    <scope>NUCLEOTIDE SEQUENCE</scope>
    <source>
        <strain evidence="2">CCC161011</strain>
    </source>
</reference>
<dbReference type="AlphaFoldDB" id="A0A8H6YBB6"/>